<keyword evidence="2" id="KW-1185">Reference proteome</keyword>
<name>A0A7G9QXL1_9GAMM</name>
<evidence type="ECO:0000313" key="2">
    <source>
        <dbReference type="Proteomes" id="UP000515977"/>
    </source>
</evidence>
<dbReference type="EMBL" id="CP060711">
    <property type="protein sequence ID" value="QNN48086.1"/>
    <property type="molecule type" value="Genomic_DNA"/>
</dbReference>
<gene>
    <name evidence="1" type="ORF">H9L17_02685</name>
</gene>
<dbReference type="Proteomes" id="UP000515977">
    <property type="component" value="Chromosome"/>
</dbReference>
<dbReference type="SUPFAM" id="SSF54427">
    <property type="entry name" value="NTF2-like"/>
    <property type="match status" value="1"/>
</dbReference>
<proteinExistence type="predicted"/>
<organism evidence="1 2">
    <name type="scientific">Thermomonas brevis</name>
    <dbReference type="NCBI Taxonomy" id="215691"/>
    <lineage>
        <taxon>Bacteria</taxon>
        <taxon>Pseudomonadati</taxon>
        <taxon>Pseudomonadota</taxon>
        <taxon>Gammaproteobacteria</taxon>
        <taxon>Lysobacterales</taxon>
        <taxon>Lysobacteraceae</taxon>
        <taxon>Thermomonas</taxon>
    </lineage>
</organism>
<protein>
    <recommendedName>
        <fullName evidence="3">Nuclear transport factor 2 family protein</fullName>
    </recommendedName>
</protein>
<dbReference type="InterPro" id="IPR032710">
    <property type="entry name" value="NTF2-like_dom_sf"/>
</dbReference>
<dbReference type="KEGG" id="tbv:H9L17_02685"/>
<evidence type="ECO:0008006" key="3">
    <source>
        <dbReference type="Google" id="ProtNLM"/>
    </source>
</evidence>
<sequence>MASVDAIVAALYDVISGPVGQARDWNRLRSLFIPESRMMPVGQRPDGSAGMRLLRVNDYVAMSGALLVEKGFHERELARRTERFGHIAHVFSTYEGKLEGEAEAMRGINSIQLMHDGKRWWIVSLMWEAENPTLKLPAQYLPGGG</sequence>
<dbReference type="AlphaFoldDB" id="A0A7G9QXL1"/>
<dbReference type="Gene3D" id="3.10.450.50">
    <property type="match status" value="1"/>
</dbReference>
<accession>A0A7G9QXL1</accession>
<reference evidence="1 2" key="1">
    <citation type="submission" date="2020-08" db="EMBL/GenBank/DDBJ databases">
        <title>Genome sequence of Thermomonas brevis KACC 16975T.</title>
        <authorList>
            <person name="Hyun D.-W."/>
            <person name="Bae J.-W."/>
        </authorList>
    </citation>
    <scope>NUCLEOTIDE SEQUENCE [LARGE SCALE GENOMIC DNA]</scope>
    <source>
        <strain evidence="1 2">KACC 16975</strain>
    </source>
</reference>
<evidence type="ECO:0000313" key="1">
    <source>
        <dbReference type="EMBL" id="QNN48086.1"/>
    </source>
</evidence>